<organism evidence="1 2">
    <name type="scientific">Vararia minispora EC-137</name>
    <dbReference type="NCBI Taxonomy" id="1314806"/>
    <lineage>
        <taxon>Eukaryota</taxon>
        <taxon>Fungi</taxon>
        <taxon>Dikarya</taxon>
        <taxon>Basidiomycota</taxon>
        <taxon>Agaricomycotina</taxon>
        <taxon>Agaricomycetes</taxon>
        <taxon>Russulales</taxon>
        <taxon>Lachnocladiaceae</taxon>
        <taxon>Vararia</taxon>
    </lineage>
</organism>
<sequence length="113" mass="12524">MDIPPVKQRMEIRLQSDADLAHDPRATCLRQAVIDHNFAMLTFREATQQLTVLGKDTSQLLDCSDLIPIPKPLPDPMAYYLSGFGIEDVDRTCALPFSVLSMQPEPVTSVVPA</sequence>
<dbReference type="Proteomes" id="UP000814128">
    <property type="component" value="Unassembled WGS sequence"/>
</dbReference>
<evidence type="ECO:0000313" key="2">
    <source>
        <dbReference type="Proteomes" id="UP000814128"/>
    </source>
</evidence>
<keyword evidence="2" id="KW-1185">Reference proteome</keyword>
<accession>A0ACB8QI85</accession>
<comment type="caution">
    <text evidence="1">The sequence shown here is derived from an EMBL/GenBank/DDBJ whole genome shotgun (WGS) entry which is preliminary data.</text>
</comment>
<reference evidence="1" key="2">
    <citation type="journal article" date="2022" name="New Phytol.">
        <title>Evolutionary transition to the ectomycorrhizal habit in the genomes of a hyperdiverse lineage of mushroom-forming fungi.</title>
        <authorList>
            <person name="Looney B."/>
            <person name="Miyauchi S."/>
            <person name="Morin E."/>
            <person name="Drula E."/>
            <person name="Courty P.E."/>
            <person name="Kohler A."/>
            <person name="Kuo A."/>
            <person name="LaButti K."/>
            <person name="Pangilinan J."/>
            <person name="Lipzen A."/>
            <person name="Riley R."/>
            <person name="Andreopoulos W."/>
            <person name="He G."/>
            <person name="Johnson J."/>
            <person name="Nolan M."/>
            <person name="Tritt A."/>
            <person name="Barry K.W."/>
            <person name="Grigoriev I.V."/>
            <person name="Nagy L.G."/>
            <person name="Hibbett D."/>
            <person name="Henrissat B."/>
            <person name="Matheny P.B."/>
            <person name="Labbe J."/>
            <person name="Martin F.M."/>
        </authorList>
    </citation>
    <scope>NUCLEOTIDE SEQUENCE</scope>
    <source>
        <strain evidence="1">EC-137</strain>
    </source>
</reference>
<protein>
    <submittedName>
        <fullName evidence="1">Uncharacterized protein</fullName>
    </submittedName>
</protein>
<proteinExistence type="predicted"/>
<reference evidence="1" key="1">
    <citation type="submission" date="2021-02" db="EMBL/GenBank/DDBJ databases">
        <authorList>
            <consortium name="DOE Joint Genome Institute"/>
            <person name="Ahrendt S."/>
            <person name="Looney B.P."/>
            <person name="Miyauchi S."/>
            <person name="Morin E."/>
            <person name="Drula E."/>
            <person name="Courty P.E."/>
            <person name="Chicoki N."/>
            <person name="Fauchery L."/>
            <person name="Kohler A."/>
            <person name="Kuo A."/>
            <person name="Labutti K."/>
            <person name="Pangilinan J."/>
            <person name="Lipzen A."/>
            <person name="Riley R."/>
            <person name="Andreopoulos W."/>
            <person name="He G."/>
            <person name="Johnson J."/>
            <person name="Barry K.W."/>
            <person name="Grigoriev I.V."/>
            <person name="Nagy L."/>
            <person name="Hibbett D."/>
            <person name="Henrissat B."/>
            <person name="Matheny P.B."/>
            <person name="Labbe J."/>
            <person name="Martin F."/>
        </authorList>
    </citation>
    <scope>NUCLEOTIDE SEQUENCE</scope>
    <source>
        <strain evidence="1">EC-137</strain>
    </source>
</reference>
<name>A0ACB8QI85_9AGAM</name>
<gene>
    <name evidence="1" type="ORF">K488DRAFT_86754</name>
</gene>
<dbReference type="EMBL" id="MU273577">
    <property type="protein sequence ID" value="KAI0031524.1"/>
    <property type="molecule type" value="Genomic_DNA"/>
</dbReference>
<evidence type="ECO:0000313" key="1">
    <source>
        <dbReference type="EMBL" id="KAI0031524.1"/>
    </source>
</evidence>